<feature type="transmembrane region" description="Helical" evidence="1">
    <location>
        <begin position="172"/>
        <end position="193"/>
    </location>
</feature>
<sequence length="217" mass="24867">MNEEQYAKAQRAYYGRPKGAAAQQQDAFNATFFDPNSVEGRERTKLFNSRAAYMRRQRSRMGFDGPPWKVHAAEGATQSQARAAGAAGPRWQSLRLAFQCQRRHIADELAKLRAEVRQYKGFAGLDGSRYDSAASTARAQHKIHQHPTLRQYILMTERAKERVQVDRAVGDIIFYVLYVILGLAIVLLTREIYQSYHARKAYIELKEQEIMEGRLRG</sequence>
<organism evidence="2 3">
    <name type="scientific">Strigomonas culicis</name>
    <dbReference type="NCBI Taxonomy" id="28005"/>
    <lineage>
        <taxon>Eukaryota</taxon>
        <taxon>Discoba</taxon>
        <taxon>Euglenozoa</taxon>
        <taxon>Kinetoplastea</taxon>
        <taxon>Metakinetoplastina</taxon>
        <taxon>Trypanosomatida</taxon>
        <taxon>Trypanosomatidae</taxon>
        <taxon>Strigomonadinae</taxon>
        <taxon>Strigomonas</taxon>
    </lineage>
</organism>
<reference evidence="2 3" key="1">
    <citation type="journal article" date="2013" name="PLoS ONE">
        <title>Predicting the Proteins of Angomonas deanei, Strigomonas culicis and Their Respective Endosymbionts Reveals New Aspects of the Trypanosomatidae Family.</title>
        <authorList>
            <person name="Motta M.C."/>
            <person name="Martins A.C."/>
            <person name="de Souza S.S."/>
            <person name="Catta-Preta C.M."/>
            <person name="Silva R."/>
            <person name="Klein C.C."/>
            <person name="de Almeida L.G."/>
            <person name="de Lima Cunha O."/>
            <person name="Ciapina L.P."/>
            <person name="Brocchi M."/>
            <person name="Colabardini A.C."/>
            <person name="de Araujo Lima B."/>
            <person name="Machado C.R."/>
            <person name="de Almeida Soares C.M."/>
            <person name="Probst C.M."/>
            <person name="de Menezes C.B."/>
            <person name="Thompson C.E."/>
            <person name="Bartholomeu D.C."/>
            <person name="Gradia D.F."/>
            <person name="Pavoni D.P."/>
            <person name="Grisard E.C."/>
            <person name="Fantinatti-Garboggini F."/>
            <person name="Marchini F.K."/>
            <person name="Rodrigues-Luiz G.F."/>
            <person name="Wagner G."/>
            <person name="Goldman G.H."/>
            <person name="Fietto J.L."/>
            <person name="Elias M.C."/>
            <person name="Goldman M.H."/>
            <person name="Sagot M.F."/>
            <person name="Pereira M."/>
            <person name="Stoco P.H."/>
            <person name="de Mendonca-Neto R.P."/>
            <person name="Teixeira S.M."/>
            <person name="Maciel T.E."/>
            <person name="de Oliveira Mendes T.A."/>
            <person name="Urmenyi T.P."/>
            <person name="de Souza W."/>
            <person name="Schenkman S."/>
            <person name="de Vasconcelos A.T."/>
        </authorList>
    </citation>
    <scope>NUCLEOTIDE SEQUENCE [LARGE SCALE GENOMIC DNA]</scope>
</reference>
<keyword evidence="1" id="KW-0812">Transmembrane</keyword>
<keyword evidence="1" id="KW-0472">Membrane</keyword>
<evidence type="ECO:0000313" key="3">
    <source>
        <dbReference type="Proteomes" id="UP000015354"/>
    </source>
</evidence>
<gene>
    <name evidence="2" type="ORF">STCU_05182</name>
</gene>
<dbReference type="OrthoDB" id="273898at2759"/>
<keyword evidence="3" id="KW-1185">Reference proteome</keyword>
<keyword evidence="1" id="KW-1133">Transmembrane helix</keyword>
<accession>S9VMH1</accession>
<comment type="caution">
    <text evidence="2">The sequence shown here is derived from an EMBL/GenBank/DDBJ whole genome shotgun (WGS) entry which is preliminary data.</text>
</comment>
<name>S9VMH1_9TRYP</name>
<protein>
    <submittedName>
        <fullName evidence="2">Uncharacterized protein</fullName>
    </submittedName>
</protein>
<proteinExistence type="predicted"/>
<evidence type="ECO:0000313" key="2">
    <source>
        <dbReference type="EMBL" id="EPY28336.1"/>
    </source>
</evidence>
<dbReference type="Proteomes" id="UP000015354">
    <property type="component" value="Unassembled WGS sequence"/>
</dbReference>
<dbReference type="EMBL" id="ATMH01005182">
    <property type="protein sequence ID" value="EPY28336.1"/>
    <property type="molecule type" value="Genomic_DNA"/>
</dbReference>
<evidence type="ECO:0000256" key="1">
    <source>
        <dbReference type="SAM" id="Phobius"/>
    </source>
</evidence>
<dbReference type="AlphaFoldDB" id="S9VMH1"/>